<organism evidence="2">
    <name type="scientific">Tetraodon nigroviridis</name>
    <name type="common">Spotted green pufferfish</name>
    <name type="synonym">Chelonodon nigroviridis</name>
    <dbReference type="NCBI Taxonomy" id="99883"/>
    <lineage>
        <taxon>Eukaryota</taxon>
        <taxon>Metazoa</taxon>
        <taxon>Chordata</taxon>
        <taxon>Craniata</taxon>
        <taxon>Vertebrata</taxon>
        <taxon>Euteleostomi</taxon>
        <taxon>Actinopterygii</taxon>
        <taxon>Neopterygii</taxon>
        <taxon>Teleostei</taxon>
        <taxon>Neoteleostei</taxon>
        <taxon>Acanthomorphata</taxon>
        <taxon>Eupercaria</taxon>
        <taxon>Tetraodontiformes</taxon>
        <taxon>Tetradontoidea</taxon>
        <taxon>Tetraodontidae</taxon>
        <taxon>Tetraodon</taxon>
    </lineage>
</organism>
<dbReference type="EMBL" id="CAAE01014995">
    <property type="protein sequence ID" value="CAG08030.1"/>
    <property type="molecule type" value="Genomic_DNA"/>
</dbReference>
<sequence length="201" mass="22157">MDGGGGEGQWSKTSAPAHRGCSTGALVAFFFLVLVFGVFVGVVLAYLVEEQQDFMETVQLKGLKYDSSLQSINSGYYIVLSSILKSKVGTPTDDVLATFKVAFRVSRLQQYSDSLVQDLLRAGLGAELHGKPLEVPEYGGIDSIVLLGASGKSFYNIGNDLTAACLGEHLHLRQRRVRHQAEPRVRLRQRLCRRLRRSALR</sequence>
<protein>
    <submittedName>
        <fullName evidence="2">Chromosome 1 SCAF14995, whole genome shotgun sequence</fullName>
    </submittedName>
</protein>
<dbReference type="AlphaFoldDB" id="Q4RUA2"/>
<reference evidence="2" key="2">
    <citation type="submission" date="2004-02" db="EMBL/GenBank/DDBJ databases">
        <authorList>
            <consortium name="Genoscope"/>
            <consortium name="Whitehead Institute Centre for Genome Research"/>
        </authorList>
    </citation>
    <scope>NUCLEOTIDE SEQUENCE</scope>
</reference>
<dbReference type="OrthoDB" id="10012881at2759"/>
<evidence type="ECO:0000256" key="1">
    <source>
        <dbReference type="SAM" id="Phobius"/>
    </source>
</evidence>
<keyword evidence="1" id="KW-0472">Membrane</keyword>
<proteinExistence type="predicted"/>
<dbReference type="KEGG" id="tng:GSTEN00028890G001"/>
<keyword evidence="1" id="KW-0812">Transmembrane</keyword>
<feature type="transmembrane region" description="Helical" evidence="1">
    <location>
        <begin position="26"/>
        <end position="48"/>
    </location>
</feature>
<accession>Q4RUA2</accession>
<keyword evidence="1" id="KW-1133">Transmembrane helix</keyword>
<evidence type="ECO:0000313" key="2">
    <source>
        <dbReference type="EMBL" id="CAG08030.1"/>
    </source>
</evidence>
<gene>
    <name evidence="2" type="ORF">GSTENG00028890001</name>
</gene>
<name>Q4RUA2_TETNG</name>
<reference evidence="2" key="1">
    <citation type="journal article" date="2004" name="Nature">
        <title>Genome duplication in the teleost fish Tetraodon nigroviridis reveals the early vertebrate proto-karyotype.</title>
        <authorList>
            <person name="Jaillon O."/>
            <person name="Aury J.-M."/>
            <person name="Brunet F."/>
            <person name="Petit J.-L."/>
            <person name="Stange-Thomann N."/>
            <person name="Mauceli E."/>
            <person name="Bouneau L."/>
            <person name="Fischer C."/>
            <person name="Ozouf-Costaz C."/>
            <person name="Bernot A."/>
            <person name="Nicaud S."/>
            <person name="Jaffe D."/>
            <person name="Fisher S."/>
            <person name="Lutfalla G."/>
            <person name="Dossat C."/>
            <person name="Segurens B."/>
            <person name="Dasilva C."/>
            <person name="Salanoubat M."/>
            <person name="Levy M."/>
            <person name="Boudet N."/>
            <person name="Castellano S."/>
            <person name="Anthouard V."/>
            <person name="Jubin C."/>
            <person name="Castelli V."/>
            <person name="Katinka M."/>
            <person name="Vacherie B."/>
            <person name="Biemont C."/>
            <person name="Skalli Z."/>
            <person name="Cattolico L."/>
            <person name="Poulain J."/>
            <person name="De Berardinis V."/>
            <person name="Cruaud C."/>
            <person name="Duprat S."/>
            <person name="Brottier P."/>
            <person name="Coutanceau J.-P."/>
            <person name="Gouzy J."/>
            <person name="Parra G."/>
            <person name="Lardier G."/>
            <person name="Chapple C."/>
            <person name="McKernan K.J."/>
            <person name="McEwan P."/>
            <person name="Bosak S."/>
            <person name="Kellis M."/>
            <person name="Volff J.-N."/>
            <person name="Guigo R."/>
            <person name="Zody M.C."/>
            <person name="Mesirov J."/>
            <person name="Lindblad-Toh K."/>
            <person name="Birren B."/>
            <person name="Nusbaum C."/>
            <person name="Kahn D."/>
            <person name="Robinson-Rechavi M."/>
            <person name="Laudet V."/>
            <person name="Schachter V."/>
            <person name="Quetier F."/>
            <person name="Saurin W."/>
            <person name="Scarpelli C."/>
            <person name="Wincker P."/>
            <person name="Lander E.S."/>
            <person name="Weissenbach J."/>
            <person name="Roest Crollius H."/>
        </authorList>
    </citation>
    <scope>NUCLEOTIDE SEQUENCE [LARGE SCALE GENOMIC DNA]</scope>
</reference>